<comment type="caution">
    <text evidence="2">The sequence shown here is derived from an EMBL/GenBank/DDBJ whole genome shotgun (WGS) entry which is preliminary data.</text>
</comment>
<evidence type="ECO:0000313" key="3">
    <source>
        <dbReference type="Proteomes" id="UP001558632"/>
    </source>
</evidence>
<name>A0ABR3KP53_TRISP</name>
<dbReference type="CDD" id="cd00769">
    <property type="entry name" value="PheRS_beta_core"/>
    <property type="match status" value="1"/>
</dbReference>
<dbReference type="InterPro" id="IPR045864">
    <property type="entry name" value="aa-tRNA-synth_II/BPL/LPL"/>
</dbReference>
<gene>
    <name evidence="2" type="ORF">TSPI_08965</name>
</gene>
<reference evidence="2 3" key="1">
    <citation type="submission" date="2024-07" db="EMBL/GenBank/DDBJ databases">
        <title>Enhanced genomic and transcriptomic resources for Trichinella pseudospiralis and T. spiralis underpin the discovery of pronounced molecular differences between stages and species.</title>
        <authorList>
            <person name="Pasi K.K."/>
            <person name="La Rosa G."/>
            <person name="Gomez-Morales M.A."/>
            <person name="Tosini F."/>
            <person name="Sumanam S."/>
            <person name="Young N.D."/>
            <person name="Chang B.C."/>
            <person name="Robin G.B."/>
        </authorList>
    </citation>
    <scope>NUCLEOTIDE SEQUENCE [LARGE SCALE GENOMIC DNA]</scope>
    <source>
        <strain evidence="2">ISS534</strain>
    </source>
</reference>
<dbReference type="SUPFAM" id="SSF55681">
    <property type="entry name" value="Class II aaRS and biotin synthetases"/>
    <property type="match status" value="1"/>
</dbReference>
<dbReference type="PANTHER" id="PTHR10947">
    <property type="entry name" value="PHENYLALANYL-TRNA SYNTHETASE BETA CHAIN AND LEUCINE-RICH REPEAT-CONTAINING PROTEIN 47"/>
    <property type="match status" value="1"/>
</dbReference>
<dbReference type="Gene3D" id="3.30.930.10">
    <property type="entry name" value="Bira Bifunctional Protein, Domain 2"/>
    <property type="match status" value="1"/>
</dbReference>
<sequence length="218" mass="24471">MRKEIACAGFTEILTFSLCSRGDVSMKLQQPEELNRAVEIANPKTLEFQATRTLLLPGILKTLAHNKDKALPLKLFEIQDVVERDEYSDCDDPVNRRHFCAVYYGKTSGFETIHGYCIKEDLLPFYFPGRCASIMLRGEKKIGHMGILHPSVCEAFDLNLVCSCLELCFEHVIETETLSSIPETFEQILAAEETIGKINENNLSIASQTKPGNITCYG</sequence>
<dbReference type="InterPro" id="IPR041616">
    <property type="entry name" value="PheRS_beta_core"/>
</dbReference>
<evidence type="ECO:0000259" key="1">
    <source>
        <dbReference type="Pfam" id="PF17759"/>
    </source>
</evidence>
<evidence type="ECO:0000313" key="2">
    <source>
        <dbReference type="EMBL" id="KAL1242449.1"/>
    </source>
</evidence>
<feature type="domain" description="Phenylalanyl tRNA synthetase beta chain core" evidence="1">
    <location>
        <begin position="2"/>
        <end position="115"/>
    </location>
</feature>
<protein>
    <submittedName>
        <fullName evidence="2">Phenylalanine--tRNA ligase beta subunit</fullName>
    </submittedName>
</protein>
<dbReference type="PANTHER" id="PTHR10947:SF0">
    <property type="entry name" value="PHENYLALANINE--TRNA LIGASE BETA SUBUNIT"/>
    <property type="match status" value="1"/>
</dbReference>
<proteinExistence type="predicted"/>
<dbReference type="Proteomes" id="UP001558632">
    <property type="component" value="Unassembled WGS sequence"/>
</dbReference>
<dbReference type="GO" id="GO:0016874">
    <property type="term" value="F:ligase activity"/>
    <property type="evidence" value="ECO:0007669"/>
    <property type="project" value="UniProtKB-KW"/>
</dbReference>
<dbReference type="Pfam" id="PF17759">
    <property type="entry name" value="tRNA_synthFbeta"/>
    <property type="match status" value="1"/>
</dbReference>
<organism evidence="2 3">
    <name type="scientific">Trichinella spiralis</name>
    <name type="common">Trichina worm</name>
    <dbReference type="NCBI Taxonomy" id="6334"/>
    <lineage>
        <taxon>Eukaryota</taxon>
        <taxon>Metazoa</taxon>
        <taxon>Ecdysozoa</taxon>
        <taxon>Nematoda</taxon>
        <taxon>Enoplea</taxon>
        <taxon>Dorylaimia</taxon>
        <taxon>Trichinellida</taxon>
        <taxon>Trichinellidae</taxon>
        <taxon>Trichinella</taxon>
    </lineage>
</organism>
<dbReference type="EMBL" id="JBEUSY010000199">
    <property type="protein sequence ID" value="KAL1242449.1"/>
    <property type="molecule type" value="Genomic_DNA"/>
</dbReference>
<dbReference type="InterPro" id="IPR045060">
    <property type="entry name" value="Phe-tRNA-ligase_IIc_bsu"/>
</dbReference>
<keyword evidence="2" id="KW-0436">Ligase</keyword>
<keyword evidence="3" id="KW-1185">Reference proteome</keyword>
<accession>A0ABR3KP53</accession>